<dbReference type="Gene3D" id="1.10.260.40">
    <property type="entry name" value="lambda repressor-like DNA-binding domains"/>
    <property type="match status" value="1"/>
</dbReference>
<name>A0ABV8N9G7_9ACTN</name>
<evidence type="ECO:0000259" key="2">
    <source>
        <dbReference type="SMART" id="SM00530"/>
    </source>
</evidence>
<feature type="domain" description="HTH cro/C1-type" evidence="2">
    <location>
        <begin position="39"/>
        <end position="94"/>
    </location>
</feature>
<feature type="compositionally biased region" description="Acidic residues" evidence="1">
    <location>
        <begin position="14"/>
        <end position="27"/>
    </location>
</feature>
<dbReference type="Proteomes" id="UP001595871">
    <property type="component" value="Unassembled WGS sequence"/>
</dbReference>
<dbReference type="SMART" id="SM00530">
    <property type="entry name" value="HTH_XRE"/>
    <property type="match status" value="1"/>
</dbReference>
<proteinExistence type="predicted"/>
<evidence type="ECO:0000313" key="3">
    <source>
        <dbReference type="EMBL" id="MFC4188895.1"/>
    </source>
</evidence>
<keyword evidence="4" id="KW-1185">Reference proteome</keyword>
<dbReference type="SUPFAM" id="SSF47413">
    <property type="entry name" value="lambda repressor-like DNA-binding domains"/>
    <property type="match status" value="1"/>
</dbReference>
<sequence>MSVDEVGTERGDSEVDESGWDIDPDDEPGAAMVATVGRQIKAWREAAGMRAGEFGAALGYGENLVYKVEGGRRIPRPEFLDKADEVLGAGGKLAMLKRELVEVRYPKKVRDLAKLEAKAVELLAYGDHNLHGLLQTAEYARALFEMRLPPYEPDQIEQAVAARVARQSIFQRSPAPALSFVQEEATLRRPLGGTMVLRRQLEHLVQTAQLRNVAIQVMPIDREEHAGMQGERQVLKFGDGSALGRSEGAFNGRAVDDPKQLRILELRYGMIRAQALTPRESLAFIKQLLGET</sequence>
<reference evidence="4" key="1">
    <citation type="journal article" date="2019" name="Int. J. Syst. Evol. Microbiol.">
        <title>The Global Catalogue of Microorganisms (GCM) 10K type strain sequencing project: providing services to taxonomists for standard genome sequencing and annotation.</title>
        <authorList>
            <consortium name="The Broad Institute Genomics Platform"/>
            <consortium name="The Broad Institute Genome Sequencing Center for Infectious Disease"/>
            <person name="Wu L."/>
            <person name="Ma J."/>
        </authorList>
    </citation>
    <scope>NUCLEOTIDE SEQUENCE [LARGE SCALE GENOMIC DNA]</scope>
    <source>
        <strain evidence="4">CCM 3243</strain>
    </source>
</reference>
<dbReference type="InterPro" id="IPR010982">
    <property type="entry name" value="Lambda_DNA-bd_dom_sf"/>
</dbReference>
<accession>A0ABV8N9G7</accession>
<dbReference type="EMBL" id="JBHSCF010000034">
    <property type="protein sequence ID" value="MFC4188895.1"/>
    <property type="molecule type" value="Genomic_DNA"/>
</dbReference>
<dbReference type="Pfam" id="PF19054">
    <property type="entry name" value="DUF5753"/>
    <property type="match status" value="1"/>
</dbReference>
<evidence type="ECO:0000256" key="1">
    <source>
        <dbReference type="SAM" id="MobiDB-lite"/>
    </source>
</evidence>
<evidence type="ECO:0000313" key="4">
    <source>
        <dbReference type="Proteomes" id="UP001595871"/>
    </source>
</evidence>
<feature type="region of interest" description="Disordered" evidence="1">
    <location>
        <begin position="1"/>
        <end position="27"/>
    </location>
</feature>
<dbReference type="InterPro" id="IPR043917">
    <property type="entry name" value="DUF5753"/>
</dbReference>
<dbReference type="CDD" id="cd00093">
    <property type="entry name" value="HTH_XRE"/>
    <property type="match status" value="1"/>
</dbReference>
<dbReference type="RefSeq" id="WP_200692680.1">
    <property type="nucleotide sequence ID" value="NZ_BAAAYA010000005.1"/>
</dbReference>
<gene>
    <name evidence="3" type="ORF">ACFO3R_21290</name>
</gene>
<dbReference type="Pfam" id="PF13560">
    <property type="entry name" value="HTH_31"/>
    <property type="match status" value="1"/>
</dbReference>
<organism evidence="3 4">
    <name type="scientific">Streptomyces flavovirens</name>
    <dbReference type="NCBI Taxonomy" id="52258"/>
    <lineage>
        <taxon>Bacteria</taxon>
        <taxon>Bacillati</taxon>
        <taxon>Actinomycetota</taxon>
        <taxon>Actinomycetes</taxon>
        <taxon>Kitasatosporales</taxon>
        <taxon>Streptomycetaceae</taxon>
        <taxon>Streptomyces</taxon>
    </lineage>
</organism>
<comment type="caution">
    <text evidence="3">The sequence shown here is derived from an EMBL/GenBank/DDBJ whole genome shotgun (WGS) entry which is preliminary data.</text>
</comment>
<dbReference type="InterPro" id="IPR001387">
    <property type="entry name" value="Cro/C1-type_HTH"/>
</dbReference>
<protein>
    <submittedName>
        <fullName evidence="3">Helix-turn-helix domain-containing protein</fullName>
    </submittedName>
</protein>